<accession>A0A835RZ51</accession>
<name>A0A835RZ51_VANPL</name>
<sequence length="109" mass="13103">MEKQAMCFLKRAINKFHQLRTVLAVEWRTQKTSWLRLTLMSYLHFLALCDSPYDLMAGARKANFTRFALPITSLLLLPSSMRRRRRRRRRRERREVISLPFHPVADFPL</sequence>
<evidence type="ECO:0000256" key="1">
    <source>
        <dbReference type="SAM" id="Phobius"/>
    </source>
</evidence>
<keyword evidence="1" id="KW-0472">Membrane</keyword>
<keyword evidence="1" id="KW-0812">Transmembrane</keyword>
<gene>
    <name evidence="2" type="ORF">HPP92_002031</name>
</gene>
<keyword evidence="3" id="KW-1185">Reference proteome</keyword>
<dbReference type="EMBL" id="JADCNL010000001">
    <property type="protein sequence ID" value="KAG0497340.1"/>
    <property type="molecule type" value="Genomic_DNA"/>
</dbReference>
<evidence type="ECO:0000313" key="3">
    <source>
        <dbReference type="Proteomes" id="UP000636800"/>
    </source>
</evidence>
<protein>
    <submittedName>
        <fullName evidence="2">Uncharacterized protein</fullName>
    </submittedName>
</protein>
<feature type="transmembrane region" description="Helical" evidence="1">
    <location>
        <begin position="64"/>
        <end position="81"/>
    </location>
</feature>
<organism evidence="2 3">
    <name type="scientific">Vanilla planifolia</name>
    <name type="common">Vanilla</name>
    <dbReference type="NCBI Taxonomy" id="51239"/>
    <lineage>
        <taxon>Eukaryota</taxon>
        <taxon>Viridiplantae</taxon>
        <taxon>Streptophyta</taxon>
        <taxon>Embryophyta</taxon>
        <taxon>Tracheophyta</taxon>
        <taxon>Spermatophyta</taxon>
        <taxon>Magnoliopsida</taxon>
        <taxon>Liliopsida</taxon>
        <taxon>Asparagales</taxon>
        <taxon>Orchidaceae</taxon>
        <taxon>Vanilloideae</taxon>
        <taxon>Vanilleae</taxon>
        <taxon>Vanilla</taxon>
    </lineage>
</organism>
<evidence type="ECO:0000313" key="2">
    <source>
        <dbReference type="EMBL" id="KAG0497340.1"/>
    </source>
</evidence>
<dbReference type="Proteomes" id="UP000636800">
    <property type="component" value="Chromosome 1"/>
</dbReference>
<keyword evidence="1" id="KW-1133">Transmembrane helix</keyword>
<reference evidence="2 3" key="1">
    <citation type="journal article" date="2020" name="Nat. Food">
        <title>A phased Vanilla planifolia genome enables genetic improvement of flavour and production.</title>
        <authorList>
            <person name="Hasing T."/>
            <person name="Tang H."/>
            <person name="Brym M."/>
            <person name="Khazi F."/>
            <person name="Huang T."/>
            <person name="Chambers A.H."/>
        </authorList>
    </citation>
    <scope>NUCLEOTIDE SEQUENCE [LARGE SCALE GENOMIC DNA]</scope>
    <source>
        <tissue evidence="2">Leaf</tissue>
    </source>
</reference>
<dbReference type="AlphaFoldDB" id="A0A835RZ51"/>
<comment type="caution">
    <text evidence="2">The sequence shown here is derived from an EMBL/GenBank/DDBJ whole genome shotgun (WGS) entry which is preliminary data.</text>
</comment>
<proteinExistence type="predicted"/>